<dbReference type="InterPro" id="IPR001647">
    <property type="entry name" value="HTH_TetR"/>
</dbReference>
<name>A0ABP8Y003_9MICO</name>
<sequence length="215" mass="22695">MDPRQRRTRTQLRSAILDLAARQPVGSLTVAEVARAAGVTRDTFYRHAAGPVELLADVLTDELEQIDLPAHGDAEDFLAALHLLLEHVAGHAPVYRAALVDSTEGRIREILHDVVAARLDAYLAAAPAAVPRIPGGAPPEVTRRVLVAHCAAGTVAAITVWVGDGAQTDVAALARTILAAGPTWWSPEHAARTLPVDQARSAASWSTDSASARVP</sequence>
<protein>
    <recommendedName>
        <fullName evidence="3">HTH tetR-type domain-containing protein</fullName>
    </recommendedName>
</protein>
<comment type="caution">
    <text evidence="4">The sequence shown here is derived from an EMBL/GenBank/DDBJ whole genome shotgun (WGS) entry which is preliminary data.</text>
</comment>
<gene>
    <name evidence="4" type="ORF">GCM10023216_03250</name>
</gene>
<dbReference type="RefSeq" id="WP_172151700.1">
    <property type="nucleotide sequence ID" value="NZ_BAABID010000003.1"/>
</dbReference>
<evidence type="ECO:0000313" key="5">
    <source>
        <dbReference type="Proteomes" id="UP001500956"/>
    </source>
</evidence>
<dbReference type="Gene3D" id="1.10.357.10">
    <property type="entry name" value="Tetracycline Repressor, domain 2"/>
    <property type="match status" value="1"/>
</dbReference>
<evidence type="ECO:0000256" key="2">
    <source>
        <dbReference type="PROSITE-ProRule" id="PRU00335"/>
    </source>
</evidence>
<dbReference type="Proteomes" id="UP001500956">
    <property type="component" value="Unassembled WGS sequence"/>
</dbReference>
<dbReference type="SUPFAM" id="SSF46689">
    <property type="entry name" value="Homeodomain-like"/>
    <property type="match status" value="1"/>
</dbReference>
<evidence type="ECO:0000256" key="1">
    <source>
        <dbReference type="ARBA" id="ARBA00023125"/>
    </source>
</evidence>
<evidence type="ECO:0000259" key="3">
    <source>
        <dbReference type="PROSITE" id="PS50977"/>
    </source>
</evidence>
<dbReference type="PROSITE" id="PS50977">
    <property type="entry name" value="HTH_TETR_2"/>
    <property type="match status" value="1"/>
</dbReference>
<keyword evidence="5" id="KW-1185">Reference proteome</keyword>
<organism evidence="4 5">
    <name type="scientific">Isoptericola chiayiensis</name>
    <dbReference type="NCBI Taxonomy" id="579446"/>
    <lineage>
        <taxon>Bacteria</taxon>
        <taxon>Bacillati</taxon>
        <taxon>Actinomycetota</taxon>
        <taxon>Actinomycetes</taxon>
        <taxon>Micrococcales</taxon>
        <taxon>Promicromonosporaceae</taxon>
        <taxon>Isoptericola</taxon>
    </lineage>
</organism>
<dbReference type="InterPro" id="IPR009057">
    <property type="entry name" value="Homeodomain-like_sf"/>
</dbReference>
<feature type="DNA-binding region" description="H-T-H motif" evidence="2">
    <location>
        <begin position="29"/>
        <end position="48"/>
    </location>
</feature>
<evidence type="ECO:0000313" key="4">
    <source>
        <dbReference type="EMBL" id="GAA4718207.1"/>
    </source>
</evidence>
<keyword evidence="1 2" id="KW-0238">DNA-binding</keyword>
<dbReference type="Pfam" id="PF00440">
    <property type="entry name" value="TetR_N"/>
    <property type="match status" value="1"/>
</dbReference>
<feature type="domain" description="HTH tetR-type" evidence="3">
    <location>
        <begin position="6"/>
        <end position="66"/>
    </location>
</feature>
<proteinExistence type="predicted"/>
<dbReference type="EMBL" id="BAABID010000003">
    <property type="protein sequence ID" value="GAA4718207.1"/>
    <property type="molecule type" value="Genomic_DNA"/>
</dbReference>
<reference evidence="5" key="1">
    <citation type="journal article" date="2019" name="Int. J. Syst. Evol. Microbiol.">
        <title>The Global Catalogue of Microorganisms (GCM) 10K type strain sequencing project: providing services to taxonomists for standard genome sequencing and annotation.</title>
        <authorList>
            <consortium name="The Broad Institute Genomics Platform"/>
            <consortium name="The Broad Institute Genome Sequencing Center for Infectious Disease"/>
            <person name="Wu L."/>
            <person name="Ma J."/>
        </authorList>
    </citation>
    <scope>NUCLEOTIDE SEQUENCE [LARGE SCALE GENOMIC DNA]</scope>
    <source>
        <strain evidence="5">JCM 18063</strain>
    </source>
</reference>
<accession>A0ABP8Y003</accession>